<gene>
    <name evidence="1" type="ORF">A2519_07040</name>
</gene>
<comment type="caution">
    <text evidence="1">The sequence shown here is derived from an EMBL/GenBank/DDBJ whole genome shotgun (WGS) entry which is preliminary data.</text>
</comment>
<sequence>MESISTKIFLFFFTFMTCCVCTQKARAAEGMFFDDLPAAFAQYDSLTNTWVFGNSRVQRTVHYDTAQKGLYCSSWKDMLTGLEVANTPSSEGRLVISHQKIDLGANFGLAAPSWEFGDNEEIKGGGVQTVQIHLAGVNANAGIRVSVCYDVYPGNEPWTTKWFKIDAPGLADSLLDTIVYDLFNADSLLSDTIGCGNASSLKIITSAHVQNAMAMASILNWNASIWFRNGAFNIRMRPNAYLGPYMTLTGGNTTKAFEGFGNISLETAKFTYQVFLVDRHIMAVPGSSAPFHECYYGNMRDIIVDSTEAMVLRAKACGIGIMANDPAALTGLVHRDPSPTPALSRAALYARQTPPFLDPENEGSLGYYCATHEVPLFLYQGNDGVVNHLGVSFCNPEEAAFVASWAGELSAITNARGWFIEDRTPGSSCTQSGHPHPPGNAMVLWQEGFRKIAKAIKTSVPVIAVGRTWVWNLDVMDVADWSQPEDEDNGGPCSTWAKTVIGRAPLQPTLAFKISMGIHWAGVDSTGYESIMSRAAMVSSMMTSRGLQDAKPTEARILNKWSEWHSQNQEWLQYGQSLETTGSDSILGIMHLRNKRLNKYGCIGWWWASAPFTVKVDTRKWLLDIQDDLLIKSVRSGEPIPYAFNGTNIEIGPVTAGWDVLEISSLHSSVTDPAIDKFQQPCLEILSSPNPFNPSVVITLRTPNGLAPTIDIIDIFDINGQKVTRLALRTLPDGVVATAVWDGRDAYGSAVSGGMYMAVAAYGKTILTKKLLYVK</sequence>
<dbReference type="Proteomes" id="UP000179243">
    <property type="component" value="Unassembled WGS sequence"/>
</dbReference>
<dbReference type="AlphaFoldDB" id="A0A1F7F9E4"/>
<reference evidence="1 2" key="1">
    <citation type="journal article" date="2016" name="Nat. Commun.">
        <title>Thousands of microbial genomes shed light on interconnected biogeochemical processes in an aquifer system.</title>
        <authorList>
            <person name="Anantharaman K."/>
            <person name="Brown C.T."/>
            <person name="Hug L.A."/>
            <person name="Sharon I."/>
            <person name="Castelle C.J."/>
            <person name="Probst A.J."/>
            <person name="Thomas B.C."/>
            <person name="Singh A."/>
            <person name="Wilkins M.J."/>
            <person name="Karaoz U."/>
            <person name="Brodie E.L."/>
            <person name="Williams K.H."/>
            <person name="Hubbard S.S."/>
            <person name="Banfield J.F."/>
        </authorList>
    </citation>
    <scope>NUCLEOTIDE SEQUENCE [LARGE SCALE GENOMIC DNA]</scope>
</reference>
<proteinExistence type="predicted"/>
<name>A0A1F7F9E4_UNCRA</name>
<evidence type="ECO:0000313" key="2">
    <source>
        <dbReference type="Proteomes" id="UP000179243"/>
    </source>
</evidence>
<dbReference type="EMBL" id="MFYX01000096">
    <property type="protein sequence ID" value="OGK03152.1"/>
    <property type="molecule type" value="Genomic_DNA"/>
</dbReference>
<evidence type="ECO:0008006" key="3">
    <source>
        <dbReference type="Google" id="ProtNLM"/>
    </source>
</evidence>
<accession>A0A1F7F9E4</accession>
<organism evidence="1 2">
    <name type="scientific">Candidatus Raymondbacteria bacterium RIFOXYD12_FULL_49_13</name>
    <dbReference type="NCBI Taxonomy" id="1817890"/>
    <lineage>
        <taxon>Bacteria</taxon>
        <taxon>Raymondiibacteriota</taxon>
    </lineage>
</organism>
<dbReference type="Gene3D" id="2.60.40.4070">
    <property type="match status" value="1"/>
</dbReference>
<evidence type="ECO:0000313" key="1">
    <source>
        <dbReference type="EMBL" id="OGK03152.1"/>
    </source>
</evidence>
<protein>
    <recommendedName>
        <fullName evidence="3">FlgD Ig-like domain-containing protein</fullName>
    </recommendedName>
</protein>